<name>A0A642URN0_9ASCO</name>
<dbReference type="VEuPathDB" id="FungiDB:TRICI_005591"/>
<feature type="region of interest" description="Disordered" evidence="1">
    <location>
        <begin position="22"/>
        <end position="75"/>
    </location>
</feature>
<comment type="caution">
    <text evidence="2">The sequence shown here is derived from an EMBL/GenBank/DDBJ whole genome shotgun (WGS) entry which is preliminary data.</text>
</comment>
<dbReference type="AlphaFoldDB" id="A0A642URN0"/>
<gene>
    <name evidence="2" type="ORF">TRICI_005591</name>
</gene>
<evidence type="ECO:0000256" key="1">
    <source>
        <dbReference type="SAM" id="MobiDB-lite"/>
    </source>
</evidence>
<accession>A0A642URN0</accession>
<feature type="compositionally biased region" description="Basic and acidic residues" evidence="1">
    <location>
        <begin position="99"/>
        <end position="112"/>
    </location>
</feature>
<reference evidence="2" key="1">
    <citation type="journal article" date="2019" name="G3 (Bethesda)">
        <title>Genome Assemblies of Two Rare Opportunistic Yeast Pathogens: Diutina rugosa (syn. Candida rugosa) and Trichomonascus ciferrii (syn. Candida ciferrii).</title>
        <authorList>
            <person name="Mixao V."/>
            <person name="Saus E."/>
            <person name="Hansen A.P."/>
            <person name="Lass-Florl C."/>
            <person name="Gabaldon T."/>
        </authorList>
    </citation>
    <scope>NUCLEOTIDE SEQUENCE</scope>
    <source>
        <strain evidence="2">CBS 4856</strain>
    </source>
</reference>
<sequence>MDFGISTNLTLKNEMLNEELRKASKENEDLTKEKEHLNKEKKDLSEEKEDLSKKFEERNVDNEEHKRKTKELEAKTDELEKKREQLAALVKKKADLKLESEEKDATIDKSRSDAGLLNNDSDKEGADEYSLHGKRIWSSYLVF</sequence>
<evidence type="ECO:0000313" key="2">
    <source>
        <dbReference type="EMBL" id="KAA8904216.1"/>
    </source>
</evidence>
<evidence type="ECO:0000313" key="3">
    <source>
        <dbReference type="Proteomes" id="UP000761534"/>
    </source>
</evidence>
<keyword evidence="3" id="KW-1185">Reference proteome</keyword>
<organism evidence="2 3">
    <name type="scientific">Trichomonascus ciferrii</name>
    <dbReference type="NCBI Taxonomy" id="44093"/>
    <lineage>
        <taxon>Eukaryota</taxon>
        <taxon>Fungi</taxon>
        <taxon>Dikarya</taxon>
        <taxon>Ascomycota</taxon>
        <taxon>Saccharomycotina</taxon>
        <taxon>Dipodascomycetes</taxon>
        <taxon>Dipodascales</taxon>
        <taxon>Trichomonascaceae</taxon>
        <taxon>Trichomonascus</taxon>
        <taxon>Trichomonascus ciferrii complex</taxon>
    </lineage>
</organism>
<proteinExistence type="predicted"/>
<dbReference type="EMBL" id="SWFS01000433">
    <property type="protein sequence ID" value="KAA8904216.1"/>
    <property type="molecule type" value="Genomic_DNA"/>
</dbReference>
<protein>
    <submittedName>
        <fullName evidence="2">Uncharacterized protein</fullName>
    </submittedName>
</protein>
<dbReference type="Proteomes" id="UP000761534">
    <property type="component" value="Unassembled WGS sequence"/>
</dbReference>
<feature type="region of interest" description="Disordered" evidence="1">
    <location>
        <begin position="99"/>
        <end position="128"/>
    </location>
</feature>